<keyword evidence="2" id="KW-0560">Oxidoreductase</keyword>
<dbReference type="CDD" id="cd05286">
    <property type="entry name" value="QOR2"/>
    <property type="match status" value="1"/>
</dbReference>
<dbReference type="InterPro" id="IPR020843">
    <property type="entry name" value="ER"/>
</dbReference>
<dbReference type="InterPro" id="IPR047618">
    <property type="entry name" value="QOR-like"/>
</dbReference>
<dbReference type="RefSeq" id="WP_092843350.1">
    <property type="nucleotide sequence ID" value="NZ_FMAH01000001.1"/>
</dbReference>
<dbReference type="InterPro" id="IPR036291">
    <property type="entry name" value="NAD(P)-bd_dom_sf"/>
</dbReference>
<evidence type="ECO:0000256" key="2">
    <source>
        <dbReference type="ARBA" id="ARBA00023002"/>
    </source>
</evidence>
<dbReference type="InterPro" id="IPR011032">
    <property type="entry name" value="GroES-like_sf"/>
</dbReference>
<accession>A0A1C3U173</accession>
<proteinExistence type="predicted"/>
<dbReference type="GO" id="GO:0005829">
    <property type="term" value="C:cytosol"/>
    <property type="evidence" value="ECO:0007669"/>
    <property type="project" value="TreeGrafter"/>
</dbReference>
<dbReference type="SUPFAM" id="SSF50129">
    <property type="entry name" value="GroES-like"/>
    <property type="match status" value="1"/>
</dbReference>
<dbReference type="Gene3D" id="3.40.50.720">
    <property type="entry name" value="NAD(P)-binding Rossmann-like Domain"/>
    <property type="match status" value="1"/>
</dbReference>
<dbReference type="InterPro" id="IPR013154">
    <property type="entry name" value="ADH-like_N"/>
</dbReference>
<gene>
    <name evidence="4" type="ORF">GA0061102_1001305</name>
</gene>
<dbReference type="InterPro" id="IPR013149">
    <property type="entry name" value="ADH-like_C"/>
</dbReference>
<dbReference type="Pfam" id="PF00107">
    <property type="entry name" value="ADH_zinc_N"/>
    <property type="match status" value="1"/>
</dbReference>
<protein>
    <submittedName>
        <fullName evidence="4">NADPH2:quinone reductase</fullName>
    </submittedName>
</protein>
<reference evidence="5" key="1">
    <citation type="submission" date="2016-08" db="EMBL/GenBank/DDBJ databases">
        <authorList>
            <person name="Varghese N."/>
            <person name="Submissions Spin"/>
        </authorList>
    </citation>
    <scope>NUCLEOTIDE SEQUENCE [LARGE SCALE GENOMIC DNA]</scope>
    <source>
        <strain evidence="5">HAMBI 2971</strain>
    </source>
</reference>
<dbReference type="GO" id="GO:0035925">
    <property type="term" value="F:mRNA 3'-UTR AU-rich region binding"/>
    <property type="evidence" value="ECO:0007669"/>
    <property type="project" value="TreeGrafter"/>
</dbReference>
<dbReference type="AlphaFoldDB" id="A0A1C3U173"/>
<dbReference type="Gene3D" id="3.90.180.10">
    <property type="entry name" value="Medium-chain alcohol dehydrogenases, catalytic domain"/>
    <property type="match status" value="1"/>
</dbReference>
<dbReference type="Pfam" id="PF08240">
    <property type="entry name" value="ADH_N"/>
    <property type="match status" value="1"/>
</dbReference>
<evidence type="ECO:0000256" key="1">
    <source>
        <dbReference type="ARBA" id="ARBA00022857"/>
    </source>
</evidence>
<feature type="domain" description="Enoyl reductase (ER)" evidence="3">
    <location>
        <begin position="11"/>
        <end position="322"/>
    </location>
</feature>
<dbReference type="GO" id="GO:0003960">
    <property type="term" value="F:quinone reductase (NADPH) activity"/>
    <property type="evidence" value="ECO:0007669"/>
    <property type="project" value="InterPro"/>
</dbReference>
<organism evidence="4 5">
    <name type="scientific">Rhizobium miluonense</name>
    <dbReference type="NCBI Taxonomy" id="411945"/>
    <lineage>
        <taxon>Bacteria</taxon>
        <taxon>Pseudomonadati</taxon>
        <taxon>Pseudomonadota</taxon>
        <taxon>Alphaproteobacteria</taxon>
        <taxon>Hyphomicrobiales</taxon>
        <taxon>Rhizobiaceae</taxon>
        <taxon>Rhizobium/Agrobacterium group</taxon>
        <taxon>Rhizobium</taxon>
    </lineage>
</organism>
<dbReference type="OrthoDB" id="9805883at2"/>
<dbReference type="PANTHER" id="PTHR48106:SF13">
    <property type="entry name" value="QUINONE OXIDOREDUCTASE-RELATED"/>
    <property type="match status" value="1"/>
</dbReference>
<dbReference type="GO" id="GO:0070402">
    <property type="term" value="F:NADPH binding"/>
    <property type="evidence" value="ECO:0007669"/>
    <property type="project" value="TreeGrafter"/>
</dbReference>
<sequence>MPLAITITGPGGPEAMKAIDLPATEPGPGQARIRQSISGVNFVDIYIRSGLYPLPPGQSVLGFEGAGVIEALGPGVGELKVGDRVAYVGHPLGSYAEVRTLSAARLVKLPDGVSERVAGSTMLRGLTAHMVLQKVYPLKSGEWVLVHAAAGGVGQLVTRLAKRLGANVIATVGSEAKAGFAYEAGADIVLLHTSEDWVEETRRIADRRGVHLAVDGIGGTMLSQTLAAVRPFGMVASLGQAAGPIPPIEIEELTAPRAIGLSRPSVLTYANDPELYRQGTTALMEHLQAGLINPIGAEYELKDAARAHADLEAGRTTASVVLTM</sequence>
<keyword evidence="5" id="KW-1185">Reference proteome</keyword>
<name>A0A1C3U173_9HYPH</name>
<evidence type="ECO:0000313" key="4">
    <source>
        <dbReference type="EMBL" id="SCB09115.1"/>
    </source>
</evidence>
<evidence type="ECO:0000313" key="5">
    <source>
        <dbReference type="Proteomes" id="UP000199435"/>
    </source>
</evidence>
<dbReference type="EMBL" id="FMAH01000001">
    <property type="protein sequence ID" value="SCB09115.1"/>
    <property type="molecule type" value="Genomic_DNA"/>
</dbReference>
<dbReference type="Proteomes" id="UP000199435">
    <property type="component" value="Unassembled WGS sequence"/>
</dbReference>
<evidence type="ECO:0000259" key="3">
    <source>
        <dbReference type="SMART" id="SM00829"/>
    </source>
</evidence>
<dbReference type="SUPFAM" id="SSF51735">
    <property type="entry name" value="NAD(P)-binding Rossmann-fold domains"/>
    <property type="match status" value="1"/>
</dbReference>
<dbReference type="SMART" id="SM00829">
    <property type="entry name" value="PKS_ER"/>
    <property type="match status" value="1"/>
</dbReference>
<keyword evidence="1" id="KW-0521">NADP</keyword>
<dbReference type="PANTHER" id="PTHR48106">
    <property type="entry name" value="QUINONE OXIDOREDUCTASE PIG3-RELATED"/>
    <property type="match status" value="1"/>
</dbReference>
<dbReference type="STRING" id="411945.GA0061102_1001305"/>